<dbReference type="AlphaFoldDB" id="A0A6H5HGM8"/>
<name>A0A6H5HGM8_9HEMI</name>
<evidence type="ECO:0000313" key="1">
    <source>
        <dbReference type="EMBL" id="CAB0016557.1"/>
    </source>
</evidence>
<feature type="non-terminal residue" evidence="1">
    <location>
        <position position="75"/>
    </location>
</feature>
<keyword evidence="2" id="KW-1185">Reference proteome</keyword>
<gene>
    <name evidence="1" type="ORF">NTEN_LOCUS20723</name>
</gene>
<dbReference type="Proteomes" id="UP000479000">
    <property type="component" value="Unassembled WGS sequence"/>
</dbReference>
<reference evidence="1 2" key="1">
    <citation type="submission" date="2020-02" db="EMBL/GenBank/DDBJ databases">
        <authorList>
            <person name="Ferguson B K."/>
        </authorList>
    </citation>
    <scope>NUCLEOTIDE SEQUENCE [LARGE SCALE GENOMIC DNA]</scope>
</reference>
<accession>A0A6H5HGM8</accession>
<proteinExistence type="predicted"/>
<organism evidence="1 2">
    <name type="scientific">Nesidiocoris tenuis</name>
    <dbReference type="NCBI Taxonomy" id="355587"/>
    <lineage>
        <taxon>Eukaryota</taxon>
        <taxon>Metazoa</taxon>
        <taxon>Ecdysozoa</taxon>
        <taxon>Arthropoda</taxon>
        <taxon>Hexapoda</taxon>
        <taxon>Insecta</taxon>
        <taxon>Pterygota</taxon>
        <taxon>Neoptera</taxon>
        <taxon>Paraneoptera</taxon>
        <taxon>Hemiptera</taxon>
        <taxon>Heteroptera</taxon>
        <taxon>Panheteroptera</taxon>
        <taxon>Cimicomorpha</taxon>
        <taxon>Miridae</taxon>
        <taxon>Dicyphina</taxon>
        <taxon>Nesidiocoris</taxon>
    </lineage>
</organism>
<protein>
    <submittedName>
        <fullName evidence="1">Uncharacterized protein</fullName>
    </submittedName>
</protein>
<sequence>MDSNKEERSLSFFQHRYGSVAKASVAERPLCHITPPPVLTQEFNDEFVWESNACRRPHRMGIYREPNTEIFIQPY</sequence>
<dbReference type="EMBL" id="CADCXU010030454">
    <property type="protein sequence ID" value="CAB0016557.1"/>
    <property type="molecule type" value="Genomic_DNA"/>
</dbReference>
<evidence type="ECO:0000313" key="2">
    <source>
        <dbReference type="Proteomes" id="UP000479000"/>
    </source>
</evidence>